<feature type="non-terminal residue" evidence="2">
    <location>
        <position position="398"/>
    </location>
</feature>
<dbReference type="EMBL" id="JAMKFB020000004">
    <property type="protein sequence ID" value="KAL0194568.1"/>
    <property type="molecule type" value="Genomic_DNA"/>
</dbReference>
<feature type="region of interest" description="Disordered" evidence="1">
    <location>
        <begin position="373"/>
        <end position="398"/>
    </location>
</feature>
<comment type="caution">
    <text evidence="2">The sequence shown here is derived from an EMBL/GenBank/DDBJ whole genome shotgun (WGS) entry which is preliminary data.</text>
</comment>
<organism evidence="2 3">
    <name type="scientific">Cirrhinus mrigala</name>
    <name type="common">Mrigala</name>
    <dbReference type="NCBI Taxonomy" id="683832"/>
    <lineage>
        <taxon>Eukaryota</taxon>
        <taxon>Metazoa</taxon>
        <taxon>Chordata</taxon>
        <taxon>Craniata</taxon>
        <taxon>Vertebrata</taxon>
        <taxon>Euteleostomi</taxon>
        <taxon>Actinopterygii</taxon>
        <taxon>Neopterygii</taxon>
        <taxon>Teleostei</taxon>
        <taxon>Ostariophysi</taxon>
        <taxon>Cypriniformes</taxon>
        <taxon>Cyprinidae</taxon>
        <taxon>Labeoninae</taxon>
        <taxon>Labeonini</taxon>
        <taxon>Cirrhinus</taxon>
    </lineage>
</organism>
<evidence type="ECO:0000313" key="2">
    <source>
        <dbReference type="EMBL" id="KAL0194568.1"/>
    </source>
</evidence>
<evidence type="ECO:0000256" key="1">
    <source>
        <dbReference type="SAM" id="MobiDB-lite"/>
    </source>
</evidence>
<gene>
    <name evidence="2" type="ORF">M9458_008140</name>
</gene>
<feature type="region of interest" description="Disordered" evidence="1">
    <location>
        <begin position="183"/>
        <end position="258"/>
    </location>
</feature>
<evidence type="ECO:0000313" key="3">
    <source>
        <dbReference type="Proteomes" id="UP001529510"/>
    </source>
</evidence>
<dbReference type="AlphaFoldDB" id="A0ABD0R9M5"/>
<proteinExistence type="predicted"/>
<keyword evidence="3" id="KW-1185">Reference proteome</keyword>
<name>A0ABD0R9M5_CIRMR</name>
<feature type="non-terminal residue" evidence="2">
    <location>
        <position position="1"/>
    </location>
</feature>
<accession>A0ABD0R9M5</accession>
<feature type="compositionally biased region" description="Low complexity" evidence="1">
    <location>
        <begin position="376"/>
        <end position="398"/>
    </location>
</feature>
<sequence>LSLFLPQFCLVHCHGSVWFHFLVYWLLFGLLSLVLDSACLLDLRSHLALDITVCLVIDLACLDYDLLIKLAIGSYTLPTSPAHYRILCLPEIQRLFGIQIIMDPTSRLFRLRQGNRRVEDFVVEFCELCHLVDFNDVALKDIFRVGLNDPIRSWLPGGKIHWSLERYIDHALYLSGSTFTVGVTDEGPHDPPVPTKPKPAHAMPVKPKSAKAMSTTPVPPHTTHAKPQPAAAGPAHAKPAAAGPAHAKPAAPGPAPVMAARPESAPVMAALLQPAHKMAAISKPVHKMAAIPEPVHKMAAFPEPVHKMAAVPEPVHKMAATPKPVHKMAAVPEPLHKMVAVPKPCFKMAHVLDSPLMVVWAAKMALPHVMAATPDSSQAAEPSQAAGASSESSQPTAV</sequence>
<feature type="compositionally biased region" description="Low complexity" evidence="1">
    <location>
        <begin position="225"/>
        <end position="250"/>
    </location>
</feature>
<reference evidence="2 3" key="1">
    <citation type="submission" date="2024-05" db="EMBL/GenBank/DDBJ databases">
        <title>Genome sequencing and assembly of Indian major carp, Cirrhinus mrigala (Hamilton, 1822).</title>
        <authorList>
            <person name="Mohindra V."/>
            <person name="Chowdhury L.M."/>
            <person name="Lal K."/>
            <person name="Jena J.K."/>
        </authorList>
    </citation>
    <scope>NUCLEOTIDE SEQUENCE [LARGE SCALE GENOMIC DNA]</scope>
    <source>
        <strain evidence="2">CM1030</strain>
        <tissue evidence="2">Blood</tissue>
    </source>
</reference>
<dbReference type="Proteomes" id="UP001529510">
    <property type="component" value="Unassembled WGS sequence"/>
</dbReference>
<protein>
    <submittedName>
        <fullName evidence="2">Uncharacterized protein</fullName>
    </submittedName>
</protein>